<dbReference type="Pfam" id="PF00676">
    <property type="entry name" value="E1_dh"/>
    <property type="match status" value="1"/>
</dbReference>
<dbReference type="EC" id="1.1.1.-" evidence="5"/>
<dbReference type="AlphaFoldDB" id="A0A212JY24"/>
<dbReference type="SUPFAM" id="SSF52518">
    <property type="entry name" value="Thiamin diphosphate-binding fold (THDP-binding)"/>
    <property type="match status" value="1"/>
</dbReference>
<dbReference type="InterPro" id="IPR029061">
    <property type="entry name" value="THDP-binding"/>
</dbReference>
<gene>
    <name evidence="5" type="ORF">KL86DPRO_20295</name>
</gene>
<dbReference type="CDD" id="cd02000">
    <property type="entry name" value="TPP_E1_PDC_ADC_BCADC"/>
    <property type="match status" value="1"/>
</dbReference>
<keyword evidence="3" id="KW-0786">Thiamine pyrophosphate</keyword>
<name>A0A212JY24_9DELT</name>
<dbReference type="InterPro" id="IPR001017">
    <property type="entry name" value="DH_E1"/>
</dbReference>
<keyword evidence="2 5" id="KW-0560">Oxidoreductase</keyword>
<evidence type="ECO:0000313" key="5">
    <source>
        <dbReference type="EMBL" id="SBW04317.1"/>
    </source>
</evidence>
<reference evidence="5" key="1">
    <citation type="submission" date="2016-04" db="EMBL/GenBank/DDBJ databases">
        <authorList>
            <person name="Evans L.H."/>
            <person name="Alamgir A."/>
            <person name="Owens N."/>
            <person name="Weber N.D."/>
            <person name="Virtaneva K."/>
            <person name="Barbian K."/>
            <person name="Babar A."/>
            <person name="Rosenke K."/>
        </authorList>
    </citation>
    <scope>NUCLEOTIDE SEQUENCE</scope>
    <source>
        <strain evidence="5">86</strain>
    </source>
</reference>
<dbReference type="GO" id="GO:0004739">
    <property type="term" value="F:pyruvate dehydrogenase (acetyl-transferring) activity"/>
    <property type="evidence" value="ECO:0007669"/>
    <property type="project" value="TreeGrafter"/>
</dbReference>
<evidence type="ECO:0000259" key="4">
    <source>
        <dbReference type="Pfam" id="PF00676"/>
    </source>
</evidence>
<dbReference type="Gene3D" id="3.40.50.970">
    <property type="match status" value="1"/>
</dbReference>
<dbReference type="PANTHER" id="PTHR11516:SF41">
    <property type="entry name" value="3-METHYL-2-OXOBUTANOATE DEHYDROGENASE SUBUNIT ALPHA"/>
    <property type="match status" value="1"/>
</dbReference>
<evidence type="ECO:0000256" key="3">
    <source>
        <dbReference type="ARBA" id="ARBA00023052"/>
    </source>
</evidence>
<feature type="domain" description="Dehydrogenase E1 component" evidence="4">
    <location>
        <begin position="23"/>
        <end position="312"/>
    </location>
</feature>
<organism evidence="5">
    <name type="scientific">uncultured delta proteobacterium</name>
    <dbReference type="NCBI Taxonomy" id="34034"/>
    <lineage>
        <taxon>Bacteria</taxon>
        <taxon>Deltaproteobacteria</taxon>
        <taxon>environmental samples</taxon>
    </lineage>
</organism>
<evidence type="ECO:0000256" key="2">
    <source>
        <dbReference type="ARBA" id="ARBA00023002"/>
    </source>
</evidence>
<sequence length="333" mass="36929">MTAYAKDELLAMYEHLARGRIFVARMNQAVNEGLIRTSFHSAYGQEAVDVGMLCAMKKTDWYVPNHRSQAGIIMRMDPYGFMAEVFGKRDGLFKGVAYDYHMADVSGDVRIIPNSAVLGGQAPTATGFAFALKHMKRGDEVVVATYGDGAASEGPTSEAYNLASLFKVPIVFVIINNEWAMTVPLERQTTNPNISERAIPYGLSTQIADGNDVLAVRKAMEKALELARKGLPNVIEYKTLRLTDHFIGQGGKFRQDLDKVKEYSETRDCLKRFETYLIENNVTDQTAMDALKAQIAAEYEGMVERTKESPAASFEDIFTMENIYATPETGGPI</sequence>
<comment type="cofactor">
    <cofactor evidence="1">
        <name>thiamine diphosphate</name>
        <dbReference type="ChEBI" id="CHEBI:58937"/>
    </cofactor>
</comment>
<dbReference type="EMBL" id="FLUQ01000002">
    <property type="protein sequence ID" value="SBW04317.1"/>
    <property type="molecule type" value="Genomic_DNA"/>
</dbReference>
<accession>A0A212JY24</accession>
<protein>
    <submittedName>
        <fullName evidence="5">Putative Acetoin:2,6-dichlorophenolindophenol oxidoreductase subunit alpha</fullName>
        <ecNumber evidence="5">1.1.1.-</ecNumber>
    </submittedName>
</protein>
<dbReference type="PANTHER" id="PTHR11516">
    <property type="entry name" value="PYRUVATE DEHYDROGENASE E1 COMPONENT, ALPHA SUBUNIT BACTERIAL AND ORGANELLAR"/>
    <property type="match status" value="1"/>
</dbReference>
<dbReference type="InterPro" id="IPR050642">
    <property type="entry name" value="PDH_E1_Alpha_Subunit"/>
</dbReference>
<proteinExistence type="predicted"/>
<dbReference type="GO" id="GO:0006086">
    <property type="term" value="P:pyruvate decarboxylation to acetyl-CoA"/>
    <property type="evidence" value="ECO:0007669"/>
    <property type="project" value="TreeGrafter"/>
</dbReference>
<evidence type="ECO:0000256" key="1">
    <source>
        <dbReference type="ARBA" id="ARBA00001964"/>
    </source>
</evidence>